<dbReference type="Gene3D" id="1.10.10.60">
    <property type="entry name" value="Homeodomain-like"/>
    <property type="match status" value="1"/>
</dbReference>
<dbReference type="PANTHER" id="PTHR43280">
    <property type="entry name" value="ARAC-FAMILY TRANSCRIPTIONAL REGULATOR"/>
    <property type="match status" value="1"/>
</dbReference>
<dbReference type="AlphaFoldDB" id="U3AS61"/>
<evidence type="ECO:0000313" key="5">
    <source>
        <dbReference type="EMBL" id="GAD76600.1"/>
    </source>
</evidence>
<dbReference type="STRING" id="1219077.VAZ01S_048_00060"/>
<evidence type="ECO:0000256" key="3">
    <source>
        <dbReference type="ARBA" id="ARBA00023163"/>
    </source>
</evidence>
<dbReference type="eggNOG" id="COG4977">
    <property type="taxonomic scope" value="Bacteria"/>
</dbReference>
<evidence type="ECO:0000256" key="1">
    <source>
        <dbReference type="ARBA" id="ARBA00023015"/>
    </source>
</evidence>
<sequence>MLIEQPQLLSKAIPYPLPNSIPVIALVNSSVCWPMTEVNHEIYDYIWTPVIGEELIYRVNHALKNTARVKLIDNDDSCEDKRLDMIFNSLETNPQVTPLVLKTCHYLHQHIEQKLVLDQVASAMGTNRSKLAAEFKYSLGKGVFEWLREQRLLKAKHLLSHTKMSIQQVSLSVGYENSGNFSTAYKKQFSLSPKQQVKLIR</sequence>
<dbReference type="GO" id="GO:0043565">
    <property type="term" value="F:sequence-specific DNA binding"/>
    <property type="evidence" value="ECO:0007669"/>
    <property type="project" value="InterPro"/>
</dbReference>
<gene>
    <name evidence="5" type="ORF">VAZ01S_048_00060</name>
</gene>
<dbReference type="Pfam" id="PF12833">
    <property type="entry name" value="HTH_18"/>
    <property type="match status" value="1"/>
</dbReference>
<dbReference type="InterPro" id="IPR018060">
    <property type="entry name" value="HTH_AraC"/>
</dbReference>
<evidence type="ECO:0000313" key="6">
    <source>
        <dbReference type="Proteomes" id="UP000016567"/>
    </source>
</evidence>
<dbReference type="GO" id="GO:0003700">
    <property type="term" value="F:DNA-binding transcription factor activity"/>
    <property type="evidence" value="ECO:0007669"/>
    <property type="project" value="InterPro"/>
</dbReference>
<organism evidence="5 6">
    <name type="scientific">Vibrio azureus NBRC 104587</name>
    <dbReference type="NCBI Taxonomy" id="1219077"/>
    <lineage>
        <taxon>Bacteria</taxon>
        <taxon>Pseudomonadati</taxon>
        <taxon>Pseudomonadota</taxon>
        <taxon>Gammaproteobacteria</taxon>
        <taxon>Vibrionales</taxon>
        <taxon>Vibrionaceae</taxon>
        <taxon>Vibrio</taxon>
    </lineage>
</organism>
<protein>
    <recommendedName>
        <fullName evidence="4">HTH araC/xylS-type domain-containing protein</fullName>
    </recommendedName>
</protein>
<reference evidence="5 6" key="1">
    <citation type="submission" date="2013-09" db="EMBL/GenBank/DDBJ databases">
        <title>Whole genome shotgun sequence of Vibrio azureus NBRC 104587.</title>
        <authorList>
            <person name="Isaki S."/>
            <person name="Hosoyama A."/>
            <person name="Numata M."/>
            <person name="Hashimoto M."/>
            <person name="Hosoyama Y."/>
            <person name="Tsuchikane K."/>
            <person name="Noguchi M."/>
            <person name="Hirakata S."/>
            <person name="Ichikawa N."/>
            <person name="Ohji S."/>
            <person name="Yamazoe A."/>
            <person name="Fujita N."/>
        </authorList>
    </citation>
    <scope>NUCLEOTIDE SEQUENCE [LARGE SCALE GENOMIC DNA]</scope>
    <source>
        <strain evidence="5 6">NBRC 104587</strain>
    </source>
</reference>
<keyword evidence="1" id="KW-0805">Transcription regulation</keyword>
<dbReference type="EMBL" id="BATL01000048">
    <property type="protein sequence ID" value="GAD76600.1"/>
    <property type="molecule type" value="Genomic_DNA"/>
</dbReference>
<dbReference type="SUPFAM" id="SSF46689">
    <property type="entry name" value="Homeodomain-like"/>
    <property type="match status" value="2"/>
</dbReference>
<comment type="caution">
    <text evidence="5">The sequence shown here is derived from an EMBL/GenBank/DDBJ whole genome shotgun (WGS) entry which is preliminary data.</text>
</comment>
<keyword evidence="2" id="KW-0238">DNA-binding</keyword>
<keyword evidence="6" id="KW-1185">Reference proteome</keyword>
<dbReference type="InterPro" id="IPR018062">
    <property type="entry name" value="HTH_AraC-typ_CS"/>
</dbReference>
<dbReference type="PANTHER" id="PTHR43280:SF11">
    <property type="entry name" value="RCS-SPECIFIC HTH-TYPE TRANSCRIPTIONAL ACTIVATOR RCLR"/>
    <property type="match status" value="1"/>
</dbReference>
<evidence type="ECO:0000259" key="4">
    <source>
        <dbReference type="PROSITE" id="PS01124"/>
    </source>
</evidence>
<name>U3AS61_9VIBR</name>
<keyword evidence="3" id="KW-0804">Transcription</keyword>
<evidence type="ECO:0000256" key="2">
    <source>
        <dbReference type="ARBA" id="ARBA00023125"/>
    </source>
</evidence>
<accession>U3AS61</accession>
<proteinExistence type="predicted"/>
<dbReference type="SMART" id="SM00342">
    <property type="entry name" value="HTH_ARAC"/>
    <property type="match status" value="1"/>
</dbReference>
<dbReference type="Proteomes" id="UP000016567">
    <property type="component" value="Unassembled WGS sequence"/>
</dbReference>
<dbReference type="PROSITE" id="PS01124">
    <property type="entry name" value="HTH_ARAC_FAMILY_2"/>
    <property type="match status" value="1"/>
</dbReference>
<dbReference type="InterPro" id="IPR009057">
    <property type="entry name" value="Homeodomain-like_sf"/>
</dbReference>
<dbReference type="PROSITE" id="PS00041">
    <property type="entry name" value="HTH_ARAC_FAMILY_1"/>
    <property type="match status" value="1"/>
</dbReference>
<feature type="domain" description="HTH araC/xylS-type" evidence="4">
    <location>
        <begin position="101"/>
        <end position="199"/>
    </location>
</feature>